<organism evidence="3 4">
    <name type="scientific">Candidatus Desulfaltia bathyphila</name>
    <dbReference type="NCBI Taxonomy" id="2841697"/>
    <lineage>
        <taxon>Bacteria</taxon>
        <taxon>Pseudomonadati</taxon>
        <taxon>Thermodesulfobacteriota</taxon>
        <taxon>Desulfobacteria</taxon>
        <taxon>Desulfobacterales</taxon>
        <taxon>Desulfobacterales incertae sedis</taxon>
        <taxon>Candidatus Desulfaltia</taxon>
    </lineage>
</organism>
<name>A0A8J6N2U8_9BACT</name>
<keyword evidence="1" id="KW-0328">Glycosyltransferase</keyword>
<protein>
    <submittedName>
        <fullName evidence="3">Putative lipopolysaccharide heptosyltransferase III</fullName>
    </submittedName>
</protein>
<dbReference type="PANTHER" id="PTHR30160:SF1">
    <property type="entry name" value="LIPOPOLYSACCHARIDE 1,2-N-ACETYLGLUCOSAMINETRANSFERASE-RELATED"/>
    <property type="match status" value="1"/>
</dbReference>
<dbReference type="InterPro" id="IPR011916">
    <property type="entry name" value="LipoPS_heptosylTferase-III"/>
</dbReference>
<evidence type="ECO:0000256" key="2">
    <source>
        <dbReference type="ARBA" id="ARBA00022679"/>
    </source>
</evidence>
<dbReference type="EMBL" id="JACNLL010000035">
    <property type="protein sequence ID" value="MBC8199089.1"/>
    <property type="molecule type" value="Genomic_DNA"/>
</dbReference>
<dbReference type="PANTHER" id="PTHR30160">
    <property type="entry name" value="TETRAACYLDISACCHARIDE 4'-KINASE-RELATED"/>
    <property type="match status" value="1"/>
</dbReference>
<dbReference type="Pfam" id="PF01075">
    <property type="entry name" value="Glyco_transf_9"/>
    <property type="match status" value="1"/>
</dbReference>
<dbReference type="GO" id="GO:0005829">
    <property type="term" value="C:cytosol"/>
    <property type="evidence" value="ECO:0007669"/>
    <property type="project" value="TreeGrafter"/>
</dbReference>
<reference evidence="3 4" key="1">
    <citation type="submission" date="2020-08" db="EMBL/GenBank/DDBJ databases">
        <title>Bridging the membrane lipid divide: bacteria of the FCB group superphylum have the potential to synthesize archaeal ether lipids.</title>
        <authorList>
            <person name="Villanueva L."/>
            <person name="Von Meijenfeldt F.A.B."/>
            <person name="Westbye A.B."/>
            <person name="Yadav S."/>
            <person name="Hopmans E.C."/>
            <person name="Dutilh B.E."/>
            <person name="Sinninghe Damste J.S."/>
        </authorList>
    </citation>
    <scope>NUCLEOTIDE SEQUENCE [LARGE SCALE GENOMIC DNA]</scope>
    <source>
        <strain evidence="3">NIOZ-UU82</strain>
    </source>
</reference>
<proteinExistence type="predicted"/>
<evidence type="ECO:0000313" key="4">
    <source>
        <dbReference type="Proteomes" id="UP000603545"/>
    </source>
</evidence>
<dbReference type="CDD" id="cd03789">
    <property type="entry name" value="GT9_LPS_heptosyltransferase"/>
    <property type="match status" value="1"/>
</dbReference>
<dbReference type="SUPFAM" id="SSF53756">
    <property type="entry name" value="UDP-Glycosyltransferase/glycogen phosphorylase"/>
    <property type="match status" value="1"/>
</dbReference>
<dbReference type="GO" id="GO:0009244">
    <property type="term" value="P:lipopolysaccharide core region biosynthetic process"/>
    <property type="evidence" value="ECO:0007669"/>
    <property type="project" value="TreeGrafter"/>
</dbReference>
<evidence type="ECO:0000313" key="3">
    <source>
        <dbReference type="EMBL" id="MBC8199089.1"/>
    </source>
</evidence>
<gene>
    <name evidence="3" type="primary">rfaQ</name>
    <name evidence="3" type="ORF">H8E80_03465</name>
</gene>
<sequence>MLIKGDKLILKDIRSILLIQLGDIGDVVWATPTFRAVKEAYPQANVSVLLRESFRSLLESDPNIHKIFEVKRYRGNLLEKAIKQLSFIRDLRRERFDLVFDLRSDERGAYMAFLTGAPIRAAMFYRGLRWRNCLFTHLVDPPVPKERIHGAAEQSLQIVREFSIDTKDTIPKLWVSEKVKKRAKKLLDGDGVAVVSRWITLNPFSRWQYKEWGYEKWVQIIDWLREEYGISTVIVGAPGEREKSIDIASKCKGQIFNLAGKTTLDELAGVLSLSSLHVGVDSAAPHIAAAVSTSTITIYGPSDWRDWAPLGEIHSVLTPDCDCVPCHQKGCDGSGTSKCLEELTVDKVKGAIQEFLHYNGKIPVRSIP</sequence>
<accession>A0A8J6N2U8</accession>
<evidence type="ECO:0000256" key="1">
    <source>
        <dbReference type="ARBA" id="ARBA00022676"/>
    </source>
</evidence>
<dbReference type="AlphaFoldDB" id="A0A8J6N2U8"/>
<dbReference type="Gene3D" id="3.40.50.2000">
    <property type="entry name" value="Glycogen Phosphorylase B"/>
    <property type="match status" value="2"/>
</dbReference>
<dbReference type="NCBIfam" id="TIGR02201">
    <property type="entry name" value="heptsyl_trn_III"/>
    <property type="match status" value="1"/>
</dbReference>
<keyword evidence="2" id="KW-0808">Transferase</keyword>
<dbReference type="InterPro" id="IPR051199">
    <property type="entry name" value="LPS_LOS_Heptosyltrfase"/>
</dbReference>
<dbReference type="Proteomes" id="UP000603545">
    <property type="component" value="Unassembled WGS sequence"/>
</dbReference>
<comment type="caution">
    <text evidence="3">The sequence shown here is derived from an EMBL/GenBank/DDBJ whole genome shotgun (WGS) entry which is preliminary data.</text>
</comment>
<dbReference type="InterPro" id="IPR002201">
    <property type="entry name" value="Glyco_trans_9"/>
</dbReference>
<dbReference type="GO" id="GO:0008713">
    <property type="term" value="F:ADP-heptose-lipopolysaccharide heptosyltransferase activity"/>
    <property type="evidence" value="ECO:0007669"/>
    <property type="project" value="TreeGrafter"/>
</dbReference>